<proteinExistence type="predicted"/>
<organism evidence="2 3">
    <name type="scientific">Chryseosolibacter histidini</name>
    <dbReference type="NCBI Taxonomy" id="2782349"/>
    <lineage>
        <taxon>Bacteria</taxon>
        <taxon>Pseudomonadati</taxon>
        <taxon>Bacteroidota</taxon>
        <taxon>Cytophagia</taxon>
        <taxon>Cytophagales</taxon>
        <taxon>Chryseotaleaceae</taxon>
        <taxon>Chryseosolibacter</taxon>
    </lineage>
</organism>
<reference evidence="2 3" key="1">
    <citation type="submission" date="2021-05" db="EMBL/GenBank/DDBJ databases">
        <title>A Polyphasic approach of four new species of the genus Ohtaekwangia: Ohtaekwangia histidinii sp. nov., Ohtaekwangia cretensis sp. nov., Ohtaekwangia indiensis sp. nov., Ohtaekwangia reichenbachii sp. nov. from diverse environment.</title>
        <authorList>
            <person name="Octaviana S."/>
        </authorList>
    </citation>
    <scope>NUCLEOTIDE SEQUENCE [LARGE SCALE GENOMIC DNA]</scope>
    <source>
        <strain evidence="2 3">PWU4</strain>
    </source>
</reference>
<keyword evidence="3" id="KW-1185">Reference proteome</keyword>
<feature type="signal peptide" evidence="1">
    <location>
        <begin position="1"/>
        <end position="21"/>
    </location>
</feature>
<name>A0AAP2DSD3_9BACT</name>
<dbReference type="Proteomes" id="UP001319200">
    <property type="component" value="Unassembled WGS sequence"/>
</dbReference>
<gene>
    <name evidence="2" type="ORF">KK083_32210</name>
</gene>
<dbReference type="RefSeq" id="WP_254170278.1">
    <property type="nucleotide sequence ID" value="NZ_JAHESF010000086.1"/>
</dbReference>
<dbReference type="AlphaFoldDB" id="A0AAP2DSD3"/>
<keyword evidence="1" id="KW-0732">Signal</keyword>
<evidence type="ECO:0000256" key="1">
    <source>
        <dbReference type="SAM" id="SignalP"/>
    </source>
</evidence>
<accession>A0AAP2DSD3</accession>
<evidence type="ECO:0000313" key="2">
    <source>
        <dbReference type="EMBL" id="MBT1701598.1"/>
    </source>
</evidence>
<protein>
    <recommendedName>
        <fullName evidence="4">Protein SirB1 N-terminal domain-containing protein</fullName>
    </recommendedName>
</protein>
<feature type="chain" id="PRO_5043048304" description="Protein SirB1 N-terminal domain-containing protein" evidence="1">
    <location>
        <begin position="22"/>
        <end position="275"/>
    </location>
</feature>
<evidence type="ECO:0000313" key="3">
    <source>
        <dbReference type="Proteomes" id="UP001319200"/>
    </source>
</evidence>
<comment type="caution">
    <text evidence="2">The sequence shown here is derived from an EMBL/GenBank/DDBJ whole genome shotgun (WGS) entry which is preliminary data.</text>
</comment>
<evidence type="ECO:0008006" key="4">
    <source>
        <dbReference type="Google" id="ProtNLM"/>
    </source>
</evidence>
<sequence>MRSIGAIVFLGILAMGQHVMAFDDPASKIRYYFAAYGRTADNSQVSYDAVEKSIARFKAKSASFKDEKAFLGHVFSRTHNKFLKQYKEYATFNELFSNGTYNCLTGTALYALMLEELGFRYTIIETNYHIFLLAETSEGKILFEATDPLKGFVADDREIVKRIDGYKQNTVVQARNDKTYYQFDVKLYNAIDLDELQGLLHYNLAVEALNNGALESSIAHLDKAIEKYRSPRIEELSRILLLSVRESKLDAAKKESCIRRIQMMRRDSALAMASN</sequence>
<dbReference type="EMBL" id="JAHESF010000086">
    <property type="protein sequence ID" value="MBT1701598.1"/>
    <property type="molecule type" value="Genomic_DNA"/>
</dbReference>